<comment type="caution">
    <text evidence="2">The sequence shown here is derived from an EMBL/GenBank/DDBJ whole genome shotgun (WGS) entry which is preliminary data.</text>
</comment>
<organism evidence="2 3">
    <name type="scientific">Monilinia fructicola</name>
    <name type="common">Brown rot fungus</name>
    <name type="synonym">Ciboria fructicola</name>
    <dbReference type="NCBI Taxonomy" id="38448"/>
    <lineage>
        <taxon>Eukaryota</taxon>
        <taxon>Fungi</taxon>
        <taxon>Dikarya</taxon>
        <taxon>Ascomycota</taxon>
        <taxon>Pezizomycotina</taxon>
        <taxon>Leotiomycetes</taxon>
        <taxon>Helotiales</taxon>
        <taxon>Sclerotiniaceae</taxon>
        <taxon>Monilinia</taxon>
    </lineage>
</organism>
<keyword evidence="3" id="KW-1185">Reference proteome</keyword>
<dbReference type="AlphaFoldDB" id="A0A5M9K5E0"/>
<gene>
    <name evidence="2" type="ORF">EYC84_004429</name>
</gene>
<name>A0A5M9K5E0_MONFR</name>
<evidence type="ECO:0000313" key="3">
    <source>
        <dbReference type="Proteomes" id="UP000322873"/>
    </source>
</evidence>
<sequence>MYTPLLNNTQNTISSSPNPPNSPNTPLLPQKWSVSHPSLCSLSLALFRCKPASTASASLTLEHTAVSISTLQSATSTVPRSAPMLIVLMAPQTPTASLVPPVMPEESTARRTGDMALKGTLVEEIIKDRSSNLMTQGFACSLMAGNLHE</sequence>
<feature type="compositionally biased region" description="Low complexity" evidence="1">
    <location>
        <begin position="7"/>
        <end position="16"/>
    </location>
</feature>
<dbReference type="Proteomes" id="UP000322873">
    <property type="component" value="Unassembled WGS sequence"/>
</dbReference>
<feature type="region of interest" description="Disordered" evidence="1">
    <location>
        <begin position="1"/>
        <end position="30"/>
    </location>
</feature>
<reference evidence="2 3" key="1">
    <citation type="submission" date="2019-06" db="EMBL/GenBank/DDBJ databases">
        <title>Genome Sequence of the Brown Rot Fungal Pathogen Monilinia fructicola.</title>
        <authorList>
            <person name="De Miccolis Angelini R.M."/>
            <person name="Landi L."/>
            <person name="Abate D."/>
            <person name="Pollastro S."/>
            <person name="Romanazzi G."/>
            <person name="Faretra F."/>
        </authorList>
    </citation>
    <scope>NUCLEOTIDE SEQUENCE [LARGE SCALE GENOMIC DNA]</scope>
    <source>
        <strain evidence="2 3">Mfrc123</strain>
    </source>
</reference>
<protein>
    <submittedName>
        <fullName evidence="2">Uncharacterized protein</fullName>
    </submittedName>
</protein>
<evidence type="ECO:0000256" key="1">
    <source>
        <dbReference type="SAM" id="MobiDB-lite"/>
    </source>
</evidence>
<evidence type="ECO:0000313" key="2">
    <source>
        <dbReference type="EMBL" id="KAA8575242.1"/>
    </source>
</evidence>
<proteinExistence type="predicted"/>
<dbReference type="EMBL" id="VICG01000002">
    <property type="protein sequence ID" value="KAA8575242.1"/>
    <property type="molecule type" value="Genomic_DNA"/>
</dbReference>
<accession>A0A5M9K5E0</accession>